<keyword evidence="2" id="KW-0723">Serine/threonine-protein kinase</keyword>
<evidence type="ECO:0000313" key="11">
    <source>
        <dbReference type="EMBL" id="OPE53161.1"/>
    </source>
</evidence>
<comment type="catalytic activity">
    <reaction evidence="8">
        <text>L-seryl-[protein] + ATP = O-phospho-L-seryl-[protein] + ADP + H(+)</text>
        <dbReference type="Rhea" id="RHEA:17989"/>
        <dbReference type="Rhea" id="RHEA-COMP:9863"/>
        <dbReference type="Rhea" id="RHEA-COMP:11604"/>
        <dbReference type="ChEBI" id="CHEBI:15378"/>
        <dbReference type="ChEBI" id="CHEBI:29999"/>
        <dbReference type="ChEBI" id="CHEBI:30616"/>
        <dbReference type="ChEBI" id="CHEBI:83421"/>
        <dbReference type="ChEBI" id="CHEBI:456216"/>
        <dbReference type="EC" id="2.7.11.1"/>
    </reaction>
</comment>
<evidence type="ECO:0000256" key="8">
    <source>
        <dbReference type="ARBA" id="ARBA00048679"/>
    </source>
</evidence>
<keyword evidence="3" id="KW-0808">Transferase</keyword>
<dbReference type="RefSeq" id="WP_073853874.1">
    <property type="nucleotide sequence ID" value="NZ_BAAATC010000018.1"/>
</dbReference>
<dbReference type="Gene3D" id="3.30.200.20">
    <property type="entry name" value="Phosphorylase Kinase, domain 1"/>
    <property type="match status" value="1"/>
</dbReference>
<dbReference type="SUPFAM" id="SSF56112">
    <property type="entry name" value="Protein kinase-like (PK-like)"/>
    <property type="match status" value="1"/>
</dbReference>
<dbReference type="AlphaFoldDB" id="A0A1Q4HLS4"/>
<evidence type="ECO:0000256" key="4">
    <source>
        <dbReference type="ARBA" id="ARBA00022741"/>
    </source>
</evidence>
<reference evidence="11 12" key="1">
    <citation type="submission" date="2016-09" db="EMBL/GenBank/DDBJ databases">
        <title>genome sequences of unsequenced Mycobacteria.</title>
        <authorList>
            <person name="Greninger A.L."/>
            <person name="Jerome K.R."/>
            <person name="Mcnair B."/>
            <person name="Wallis C."/>
            <person name="Fang F."/>
        </authorList>
    </citation>
    <scope>NUCLEOTIDE SEQUENCE [LARGE SCALE GENOMIC DNA]</scope>
    <source>
        <strain evidence="11 12">BM1</strain>
    </source>
</reference>
<evidence type="ECO:0000256" key="7">
    <source>
        <dbReference type="ARBA" id="ARBA00047899"/>
    </source>
</evidence>
<dbReference type="GO" id="GO:0005524">
    <property type="term" value="F:ATP binding"/>
    <property type="evidence" value="ECO:0007669"/>
    <property type="project" value="UniProtKB-KW"/>
</dbReference>
<feature type="region of interest" description="Disordered" evidence="9">
    <location>
        <begin position="286"/>
        <end position="313"/>
    </location>
</feature>
<feature type="region of interest" description="Disordered" evidence="9">
    <location>
        <begin position="363"/>
        <end position="388"/>
    </location>
</feature>
<dbReference type="PANTHER" id="PTHR43289:SF6">
    <property type="entry name" value="SERINE_THREONINE-PROTEIN KINASE NEKL-3"/>
    <property type="match status" value="1"/>
</dbReference>
<dbReference type="Pfam" id="PF00069">
    <property type="entry name" value="Pkinase"/>
    <property type="match status" value="1"/>
</dbReference>
<dbReference type="Proteomes" id="UP000191039">
    <property type="component" value="Unassembled WGS sequence"/>
</dbReference>
<dbReference type="SMART" id="SM00220">
    <property type="entry name" value="S_TKc"/>
    <property type="match status" value="1"/>
</dbReference>
<organism evidence="11 12">
    <name type="scientific">Mycolicibacterium diernhoferi</name>
    <dbReference type="NCBI Taxonomy" id="1801"/>
    <lineage>
        <taxon>Bacteria</taxon>
        <taxon>Bacillati</taxon>
        <taxon>Actinomycetota</taxon>
        <taxon>Actinomycetes</taxon>
        <taxon>Mycobacteriales</taxon>
        <taxon>Mycobacteriaceae</taxon>
        <taxon>Mycolicibacterium</taxon>
    </lineage>
</organism>
<evidence type="ECO:0000313" key="12">
    <source>
        <dbReference type="Proteomes" id="UP000191039"/>
    </source>
</evidence>
<dbReference type="InterPro" id="IPR000719">
    <property type="entry name" value="Prot_kinase_dom"/>
</dbReference>
<comment type="catalytic activity">
    <reaction evidence="7">
        <text>L-threonyl-[protein] + ATP = O-phospho-L-threonyl-[protein] + ADP + H(+)</text>
        <dbReference type="Rhea" id="RHEA:46608"/>
        <dbReference type="Rhea" id="RHEA-COMP:11060"/>
        <dbReference type="Rhea" id="RHEA-COMP:11605"/>
        <dbReference type="ChEBI" id="CHEBI:15378"/>
        <dbReference type="ChEBI" id="CHEBI:30013"/>
        <dbReference type="ChEBI" id="CHEBI:30616"/>
        <dbReference type="ChEBI" id="CHEBI:61977"/>
        <dbReference type="ChEBI" id="CHEBI:456216"/>
        <dbReference type="EC" id="2.7.11.1"/>
    </reaction>
</comment>
<evidence type="ECO:0000256" key="6">
    <source>
        <dbReference type="ARBA" id="ARBA00022840"/>
    </source>
</evidence>
<sequence>MPLAIEDSFAGYRVLRLLGSGGMGQVYLVQHPRLPRQEALKVLRPELSQDGSFRERFIREADLASGLRHPHIVGIHDRGEYEGQLWIAMDYIDGTDLAELLGQRYPQGMPVGHVLPIVTAVAGALDYAHKKGLLHRDVKPANIIVADLDADDPKVFLADFGIARPLDDTSGITTTNMAVGTVAYAAPEQLMGEPMDGRADQYALAATTYHLLTGSQLFPNSNPAVVISRHLNAPVPVLAEVRPELASLDPILAAALAKDPDDRYASSTDFARALAGHTSGVVAAPTVYAKAPRRPDPATDAEGSGDQNDTASSVSRRPIGILVAAVLLIMLVVAGILWRPWQHPQPDASAVSSSIVPTSLTLPTTTSAPVSTSASAAPDPPPTSTVAAPTVIRTPTVYAPNDERPNIEGADWASYDRALGQGMSAAGVEKMRGIVWTDSAAWVCDWDKQGANQAAVEDRLVDKYDDLSYQDASVIYRSAMDWVCPTAAHPPAPSIMPSAASNPNGPGCSAERPEKCGPWTPEQAAFACRAVAGGADYTEDLKHMLINRYGLDDNSAFFLGKEAWYSVSSGGYINTGSMADGPHPLCNDIIP</sequence>
<name>A0A1Q4HLS4_9MYCO</name>
<dbReference type="GO" id="GO:0004674">
    <property type="term" value="F:protein serine/threonine kinase activity"/>
    <property type="evidence" value="ECO:0007669"/>
    <property type="project" value="UniProtKB-KW"/>
</dbReference>
<dbReference type="InterPro" id="IPR011009">
    <property type="entry name" value="Kinase-like_dom_sf"/>
</dbReference>
<keyword evidence="6" id="KW-0067">ATP-binding</keyword>
<dbReference type="GO" id="GO:0080090">
    <property type="term" value="P:regulation of primary metabolic process"/>
    <property type="evidence" value="ECO:0007669"/>
    <property type="project" value="UniProtKB-ARBA"/>
</dbReference>
<dbReference type="Gene3D" id="1.10.510.10">
    <property type="entry name" value="Transferase(Phosphotransferase) domain 1"/>
    <property type="match status" value="1"/>
</dbReference>
<feature type="domain" description="Protein kinase" evidence="10">
    <location>
        <begin position="12"/>
        <end position="275"/>
    </location>
</feature>
<evidence type="ECO:0000259" key="10">
    <source>
        <dbReference type="PROSITE" id="PS50011"/>
    </source>
</evidence>
<evidence type="ECO:0000256" key="3">
    <source>
        <dbReference type="ARBA" id="ARBA00022679"/>
    </source>
</evidence>
<evidence type="ECO:0000256" key="2">
    <source>
        <dbReference type="ARBA" id="ARBA00022527"/>
    </source>
</evidence>
<dbReference type="STRING" id="1801.BRW64_02505"/>
<dbReference type="PROSITE" id="PS00108">
    <property type="entry name" value="PROTEIN_KINASE_ST"/>
    <property type="match status" value="1"/>
</dbReference>
<dbReference type="FunFam" id="3.30.200.20:FF:000035">
    <property type="entry name" value="Serine/threonine protein kinase Stk1"/>
    <property type="match status" value="1"/>
</dbReference>
<gene>
    <name evidence="11" type="ORF">BV510_17000</name>
</gene>
<dbReference type="PANTHER" id="PTHR43289">
    <property type="entry name" value="MITOGEN-ACTIVATED PROTEIN KINASE KINASE KINASE 20-RELATED"/>
    <property type="match status" value="1"/>
</dbReference>
<dbReference type="CDD" id="cd14014">
    <property type="entry name" value="STKc_PknB_like"/>
    <property type="match status" value="1"/>
</dbReference>
<feature type="compositionally biased region" description="Low complexity" evidence="9">
    <location>
        <begin position="363"/>
        <end position="377"/>
    </location>
</feature>
<comment type="caution">
    <text evidence="11">The sequence shown here is derived from an EMBL/GenBank/DDBJ whole genome shotgun (WGS) entry which is preliminary data.</text>
</comment>
<keyword evidence="4" id="KW-0547">Nucleotide-binding</keyword>
<keyword evidence="5" id="KW-0418">Kinase</keyword>
<proteinExistence type="predicted"/>
<dbReference type="PROSITE" id="PS50011">
    <property type="entry name" value="PROTEIN_KINASE_DOM"/>
    <property type="match status" value="1"/>
</dbReference>
<dbReference type="EMBL" id="MIJD01000181">
    <property type="protein sequence ID" value="OPE53161.1"/>
    <property type="molecule type" value="Genomic_DNA"/>
</dbReference>
<protein>
    <recommendedName>
        <fullName evidence="1">non-specific serine/threonine protein kinase</fullName>
        <ecNumber evidence="1">2.7.11.1</ecNumber>
    </recommendedName>
</protein>
<accession>A0A1Q4HLS4</accession>
<dbReference type="EC" id="2.7.11.1" evidence="1"/>
<evidence type="ECO:0000256" key="1">
    <source>
        <dbReference type="ARBA" id="ARBA00012513"/>
    </source>
</evidence>
<evidence type="ECO:0000256" key="5">
    <source>
        <dbReference type="ARBA" id="ARBA00022777"/>
    </source>
</evidence>
<dbReference type="InterPro" id="IPR008271">
    <property type="entry name" value="Ser/Thr_kinase_AS"/>
</dbReference>
<evidence type="ECO:0000256" key="9">
    <source>
        <dbReference type="SAM" id="MobiDB-lite"/>
    </source>
</evidence>